<gene>
    <name evidence="1" type="ORF">SAMN05216559_0705</name>
</gene>
<dbReference type="AlphaFoldDB" id="A0A1I6KF87"/>
<evidence type="ECO:0000313" key="2">
    <source>
        <dbReference type="Proteomes" id="UP000199062"/>
    </source>
</evidence>
<dbReference type="EMBL" id="FOZK01000001">
    <property type="protein sequence ID" value="SFR89883.1"/>
    <property type="molecule type" value="Genomic_DNA"/>
</dbReference>
<organism evidence="1 2">
    <name type="scientific">Halomicrobium zhouii</name>
    <dbReference type="NCBI Taxonomy" id="767519"/>
    <lineage>
        <taxon>Archaea</taxon>
        <taxon>Methanobacteriati</taxon>
        <taxon>Methanobacteriota</taxon>
        <taxon>Stenosarchaea group</taxon>
        <taxon>Halobacteria</taxon>
        <taxon>Halobacteriales</taxon>
        <taxon>Haloarculaceae</taxon>
        <taxon>Halomicrobium</taxon>
    </lineage>
</organism>
<evidence type="ECO:0000313" key="1">
    <source>
        <dbReference type="EMBL" id="SFR89883.1"/>
    </source>
</evidence>
<name>A0A1I6KF87_9EURY</name>
<sequence length="200" mass="21632">MTDDPTSDARSLALLLLAAAVGLVLFVPTASAQEASCTEVLENQSDVHNGSTAPGGLLADAIGDQRDEIGNELDEDGFEARLDNATSTRERARVIAAEVERIEANVSTIEQCWGTNGTEPVANRSLDELDASERATLENHTASLYDRLNATRNATDRLPRSVRSRHDVDARRLASLERRVLAVQNATTRSESAAADRFPF</sequence>
<accession>A0A1I6KF87</accession>
<dbReference type="RefSeq" id="WP_089813921.1">
    <property type="nucleotide sequence ID" value="NZ_FOZK01000001.1"/>
</dbReference>
<protein>
    <submittedName>
        <fullName evidence="1">Uncharacterized protein</fullName>
    </submittedName>
</protein>
<dbReference type="Proteomes" id="UP000199062">
    <property type="component" value="Unassembled WGS sequence"/>
</dbReference>
<keyword evidence="2" id="KW-1185">Reference proteome</keyword>
<reference evidence="1 2" key="1">
    <citation type="submission" date="2016-10" db="EMBL/GenBank/DDBJ databases">
        <authorList>
            <person name="de Groot N.N."/>
        </authorList>
    </citation>
    <scope>NUCLEOTIDE SEQUENCE [LARGE SCALE GENOMIC DNA]</scope>
    <source>
        <strain evidence="1 2">CGMCC 1.10457</strain>
    </source>
</reference>
<proteinExistence type="predicted"/>